<keyword evidence="1" id="KW-0812">Transmembrane</keyword>
<protein>
    <recommendedName>
        <fullName evidence="5">DUF3592 domain-containing protein</fullName>
    </recommendedName>
</protein>
<comment type="caution">
    <text evidence="3">The sequence shown here is derived from an EMBL/GenBank/DDBJ whole genome shotgun (WGS) entry which is preliminary data.</text>
</comment>
<feature type="signal peptide" evidence="2">
    <location>
        <begin position="1"/>
        <end position="30"/>
    </location>
</feature>
<evidence type="ECO:0000256" key="1">
    <source>
        <dbReference type="SAM" id="Phobius"/>
    </source>
</evidence>
<proteinExistence type="predicted"/>
<name>A0A9X2BWD5_9PROT</name>
<evidence type="ECO:0000313" key="4">
    <source>
        <dbReference type="Proteomes" id="UP001139516"/>
    </source>
</evidence>
<gene>
    <name evidence="3" type="ORF">M0638_05135</name>
</gene>
<keyword evidence="4" id="KW-1185">Reference proteome</keyword>
<feature type="chain" id="PRO_5040915477" description="DUF3592 domain-containing protein" evidence="2">
    <location>
        <begin position="31"/>
        <end position="260"/>
    </location>
</feature>
<keyword evidence="1" id="KW-0472">Membrane</keyword>
<reference evidence="3" key="1">
    <citation type="submission" date="2022-04" db="EMBL/GenBank/DDBJ databases">
        <title>Roseomonas acroporae sp. nov., isolated from coral Acropora digitifera.</title>
        <authorList>
            <person name="Sun H."/>
        </authorList>
    </citation>
    <scope>NUCLEOTIDE SEQUENCE</scope>
    <source>
        <strain evidence="3">NAR14</strain>
    </source>
</reference>
<feature type="transmembrane region" description="Helical" evidence="1">
    <location>
        <begin position="119"/>
        <end position="141"/>
    </location>
</feature>
<keyword evidence="2" id="KW-0732">Signal</keyword>
<dbReference type="EMBL" id="JALPRX010000017">
    <property type="protein sequence ID" value="MCK8783765.1"/>
    <property type="molecule type" value="Genomic_DNA"/>
</dbReference>
<sequence length="260" mass="27641">MATRAFGLAGVLSCLAVMALAGQALIPALATDFAIRETAVQIGEGRVVEGQCKPRLGLVDCRTSIRYQVDRGGREFSRDLHYLFTDVNFGGHAATVLADPTRPELGTTDLALDTLWNRALTLAVIAVALLAGLVGSARLLLGGGLWQTARRELDGKVLVPVPVRLSGTQKGAWIIHHKDAGGRVRSGIWPASKAQPLWLGGKTILAVMPAGGGRAVPMDSALSWLDLTEEERRQVLAEALRPEPLLPDGLRPSEALRPAA</sequence>
<accession>A0A9X2BWD5</accession>
<keyword evidence="1" id="KW-1133">Transmembrane helix</keyword>
<evidence type="ECO:0000256" key="2">
    <source>
        <dbReference type="SAM" id="SignalP"/>
    </source>
</evidence>
<dbReference type="Proteomes" id="UP001139516">
    <property type="component" value="Unassembled WGS sequence"/>
</dbReference>
<dbReference type="RefSeq" id="WP_248665889.1">
    <property type="nucleotide sequence ID" value="NZ_JALPRX010000017.1"/>
</dbReference>
<evidence type="ECO:0000313" key="3">
    <source>
        <dbReference type="EMBL" id="MCK8783765.1"/>
    </source>
</evidence>
<dbReference type="AlphaFoldDB" id="A0A9X2BWD5"/>
<organism evidence="3 4">
    <name type="scientific">Roseomonas acroporae</name>
    <dbReference type="NCBI Taxonomy" id="2937791"/>
    <lineage>
        <taxon>Bacteria</taxon>
        <taxon>Pseudomonadati</taxon>
        <taxon>Pseudomonadota</taxon>
        <taxon>Alphaproteobacteria</taxon>
        <taxon>Acetobacterales</taxon>
        <taxon>Roseomonadaceae</taxon>
        <taxon>Roseomonas</taxon>
    </lineage>
</organism>
<evidence type="ECO:0008006" key="5">
    <source>
        <dbReference type="Google" id="ProtNLM"/>
    </source>
</evidence>